<dbReference type="InterPro" id="IPR051010">
    <property type="entry name" value="BCAA_transport"/>
</dbReference>
<reference evidence="5 6" key="1">
    <citation type="submission" date="2019-12" db="EMBL/GenBank/DDBJ databases">
        <authorList>
            <person name="Li M."/>
        </authorList>
    </citation>
    <scope>NUCLEOTIDE SEQUENCE [LARGE SCALE GENOMIC DNA]</scope>
    <source>
        <strain evidence="5 6">GBMRC 2024</strain>
    </source>
</reference>
<dbReference type="InterPro" id="IPR028082">
    <property type="entry name" value="Peripla_BP_I"/>
</dbReference>
<dbReference type="Gene3D" id="3.40.50.2300">
    <property type="match status" value="2"/>
</dbReference>
<dbReference type="PROSITE" id="PS51318">
    <property type="entry name" value="TAT"/>
    <property type="match status" value="1"/>
</dbReference>
<dbReference type="InterPro" id="IPR028081">
    <property type="entry name" value="Leu-bd"/>
</dbReference>
<dbReference type="RefSeq" id="WP_160897081.1">
    <property type="nucleotide sequence ID" value="NZ_WUMU01000039.1"/>
</dbReference>
<evidence type="ECO:0000256" key="1">
    <source>
        <dbReference type="ARBA" id="ARBA00010062"/>
    </source>
</evidence>
<dbReference type="PANTHER" id="PTHR30483">
    <property type="entry name" value="LEUCINE-SPECIFIC-BINDING PROTEIN"/>
    <property type="match status" value="1"/>
</dbReference>
<comment type="caution">
    <text evidence="5">The sequence shown here is derived from an EMBL/GenBank/DDBJ whole genome shotgun (WGS) entry which is preliminary data.</text>
</comment>
<dbReference type="CDD" id="cd06337">
    <property type="entry name" value="PBP1_ABC_ligand_binding-like"/>
    <property type="match status" value="1"/>
</dbReference>
<dbReference type="Proteomes" id="UP000477911">
    <property type="component" value="Unassembled WGS sequence"/>
</dbReference>
<organism evidence="5 6">
    <name type="scientific">Pseudooceanicola albus</name>
    <dbReference type="NCBI Taxonomy" id="2692189"/>
    <lineage>
        <taxon>Bacteria</taxon>
        <taxon>Pseudomonadati</taxon>
        <taxon>Pseudomonadota</taxon>
        <taxon>Alphaproteobacteria</taxon>
        <taxon>Rhodobacterales</taxon>
        <taxon>Paracoccaceae</taxon>
        <taxon>Pseudooceanicola</taxon>
    </lineage>
</organism>
<gene>
    <name evidence="5" type="ORF">GR170_24325</name>
</gene>
<proteinExistence type="inferred from homology"/>
<keyword evidence="6" id="KW-1185">Reference proteome</keyword>
<protein>
    <submittedName>
        <fullName evidence="5">ABC transporter substrate-binding protein</fullName>
    </submittedName>
</protein>
<keyword evidence="3" id="KW-0813">Transport</keyword>
<feature type="domain" description="Leucine-binding protein" evidence="4">
    <location>
        <begin position="42"/>
        <end position="383"/>
    </location>
</feature>
<dbReference type="SUPFAM" id="SSF53822">
    <property type="entry name" value="Periplasmic binding protein-like I"/>
    <property type="match status" value="1"/>
</dbReference>
<evidence type="ECO:0000256" key="2">
    <source>
        <dbReference type="ARBA" id="ARBA00022729"/>
    </source>
</evidence>
<dbReference type="AlphaFoldDB" id="A0A6L7GDY6"/>
<keyword evidence="3" id="KW-0029">Amino-acid transport</keyword>
<dbReference type="EMBL" id="WUMU01000039">
    <property type="protein sequence ID" value="MXN20963.1"/>
    <property type="molecule type" value="Genomic_DNA"/>
</dbReference>
<comment type="similarity">
    <text evidence="1">Belongs to the leucine-binding protein family.</text>
</comment>
<dbReference type="Pfam" id="PF13458">
    <property type="entry name" value="Peripla_BP_6"/>
    <property type="match status" value="1"/>
</dbReference>
<accession>A0A6L7GDY6</accession>
<dbReference type="PANTHER" id="PTHR30483:SF6">
    <property type="entry name" value="PERIPLASMIC BINDING PROTEIN OF ABC TRANSPORTER FOR NATURAL AMINO ACIDS"/>
    <property type="match status" value="1"/>
</dbReference>
<sequence length="434" mass="46845">MTEIRNGASALSRRKVLRAGLGLALGSGALGAPMIRAAGRDTIRIGYIAPLSGLRAPFTVSTRHTLDVVRQALKDGLTVGGRTYDVEIIVKDCQSTPARSVQVGNELLLKDKPDIILVADAEAATAIGPIADARRVPTLSTFGPWQAWAFSRKYDPKKGFPYTFHFFFGADELGRAFPAMWDHLDTNHQIGALFADNDAGRVMSNPEIGFPPAFEEAGYTFASDTGLFRLDTDDFSTQIADFKRKGVDIVAGTAYENHMATFWNQAAQMGFQPKVCTIASGLLFPSSVTNLGDRGQGMSTEAWWTPEMPFTSSLTGQSAAEVAQAFEAAGKQQWTQPLGYEHALLEIGINALRTSSDPKDHDAVRDALANSRNETVVGTVDFAGSPLKSVGLTHTVGGQWQQAKAGAYRYQLQIVDNSTNPAVNVTADFMALNY</sequence>
<evidence type="ECO:0000259" key="4">
    <source>
        <dbReference type="Pfam" id="PF13458"/>
    </source>
</evidence>
<dbReference type="GO" id="GO:0006865">
    <property type="term" value="P:amino acid transport"/>
    <property type="evidence" value="ECO:0007669"/>
    <property type="project" value="UniProtKB-KW"/>
</dbReference>
<dbReference type="InterPro" id="IPR006311">
    <property type="entry name" value="TAT_signal"/>
</dbReference>
<name>A0A6L7GDY6_9RHOB</name>
<evidence type="ECO:0000313" key="5">
    <source>
        <dbReference type="EMBL" id="MXN20963.1"/>
    </source>
</evidence>
<evidence type="ECO:0000256" key="3">
    <source>
        <dbReference type="ARBA" id="ARBA00022970"/>
    </source>
</evidence>
<evidence type="ECO:0000313" key="6">
    <source>
        <dbReference type="Proteomes" id="UP000477911"/>
    </source>
</evidence>
<keyword evidence="2" id="KW-0732">Signal</keyword>